<dbReference type="InterPro" id="IPR036390">
    <property type="entry name" value="WH_DNA-bd_sf"/>
</dbReference>
<feature type="domain" description="HTH marR-type" evidence="1">
    <location>
        <begin position="1"/>
        <end position="144"/>
    </location>
</feature>
<dbReference type="RefSeq" id="WP_067882607.1">
    <property type="nucleotide sequence ID" value="NZ_CP013979.1"/>
</dbReference>
<dbReference type="EMBL" id="CP013979">
    <property type="protein sequence ID" value="ANJ29078.1"/>
    <property type="molecule type" value="Genomic_DNA"/>
</dbReference>
<reference evidence="2 3" key="1">
    <citation type="journal article" date="2016" name="Int. J. Syst. Evol. Microbiol.">
        <title>Agromyces aureus sp. nov., isolated from the rhizosphere of Salix caprea L. grown in a heavy-metal-contaminated soil.</title>
        <authorList>
            <person name="Corretto E."/>
            <person name="Antonielli L."/>
            <person name="Sessitsch A."/>
            <person name="Compant S."/>
            <person name="Gorfer M."/>
            <person name="Kuffner M."/>
            <person name="Brader G."/>
        </authorList>
    </citation>
    <scope>NUCLEOTIDE SEQUENCE [LARGE SCALE GENOMIC DNA]</scope>
    <source>
        <strain evidence="2 3">AR33</strain>
    </source>
</reference>
<reference evidence="3" key="2">
    <citation type="submission" date="2016-01" db="EMBL/GenBank/DDBJ databases">
        <title>Complete genome sequence of Agromyces aureus AR33T and comparison with related organisms.</title>
        <authorList>
            <person name="Corretto E."/>
            <person name="Antonielli L."/>
            <person name="Sessitsch A."/>
            <person name="Brader G."/>
        </authorList>
    </citation>
    <scope>NUCLEOTIDE SEQUENCE [LARGE SCALE GENOMIC DNA]</scope>
    <source>
        <strain evidence="3">AR33</strain>
    </source>
</reference>
<dbReference type="STRING" id="453304.ATC03_18820"/>
<accession>A0A191WLM7</accession>
<sequence>MREQAHPPEHLTGLPSWLLSRAAGVGARVVGGALALHGMRKHHYAVLHALTESGSVSQAELGRRLGIDRSDLHGVLGELEASALVRRTPDERDRRRNTVTITKAGAAARAGLDLAVDGAQRTLLARLSAQEQSELVRLLRLVIASPGDRAE</sequence>
<dbReference type="Gene3D" id="1.10.10.10">
    <property type="entry name" value="Winged helix-like DNA-binding domain superfamily/Winged helix DNA-binding domain"/>
    <property type="match status" value="1"/>
</dbReference>
<evidence type="ECO:0000313" key="2">
    <source>
        <dbReference type="EMBL" id="ANJ29078.1"/>
    </source>
</evidence>
<dbReference type="PRINTS" id="PR00598">
    <property type="entry name" value="HTHMARR"/>
</dbReference>
<dbReference type="PROSITE" id="PS50995">
    <property type="entry name" value="HTH_MARR_2"/>
    <property type="match status" value="1"/>
</dbReference>
<protein>
    <recommendedName>
        <fullName evidence="1">HTH marR-type domain-containing protein</fullName>
    </recommendedName>
</protein>
<proteinExistence type="predicted"/>
<dbReference type="InterPro" id="IPR036388">
    <property type="entry name" value="WH-like_DNA-bd_sf"/>
</dbReference>
<name>A0A191WLM7_9MICO</name>
<dbReference type="OrthoDB" id="8635520at2"/>
<dbReference type="KEGG" id="agy:ATC03_18820"/>
<evidence type="ECO:0000313" key="3">
    <source>
        <dbReference type="Proteomes" id="UP000078437"/>
    </source>
</evidence>
<dbReference type="SUPFAM" id="SSF46785">
    <property type="entry name" value="Winged helix' DNA-binding domain"/>
    <property type="match status" value="1"/>
</dbReference>
<dbReference type="InterPro" id="IPR039422">
    <property type="entry name" value="MarR/SlyA-like"/>
</dbReference>
<organism evidence="2 3">
    <name type="scientific">Agromyces aureus</name>
    <dbReference type="NCBI Taxonomy" id="453304"/>
    <lineage>
        <taxon>Bacteria</taxon>
        <taxon>Bacillati</taxon>
        <taxon>Actinomycetota</taxon>
        <taxon>Actinomycetes</taxon>
        <taxon>Micrococcales</taxon>
        <taxon>Microbacteriaceae</taxon>
        <taxon>Agromyces</taxon>
    </lineage>
</organism>
<dbReference type="GO" id="GO:0003700">
    <property type="term" value="F:DNA-binding transcription factor activity"/>
    <property type="evidence" value="ECO:0007669"/>
    <property type="project" value="InterPro"/>
</dbReference>
<evidence type="ECO:0000259" key="1">
    <source>
        <dbReference type="PROSITE" id="PS50995"/>
    </source>
</evidence>
<dbReference type="Proteomes" id="UP000078437">
    <property type="component" value="Chromosome"/>
</dbReference>
<dbReference type="PANTHER" id="PTHR33164:SF43">
    <property type="entry name" value="HTH-TYPE TRANSCRIPTIONAL REPRESSOR YETL"/>
    <property type="match status" value="1"/>
</dbReference>
<dbReference type="AlphaFoldDB" id="A0A191WLM7"/>
<dbReference type="SMART" id="SM00347">
    <property type="entry name" value="HTH_MARR"/>
    <property type="match status" value="1"/>
</dbReference>
<dbReference type="InterPro" id="IPR000835">
    <property type="entry name" value="HTH_MarR-typ"/>
</dbReference>
<dbReference type="GO" id="GO:0006950">
    <property type="term" value="P:response to stress"/>
    <property type="evidence" value="ECO:0007669"/>
    <property type="project" value="TreeGrafter"/>
</dbReference>
<dbReference type="PANTHER" id="PTHR33164">
    <property type="entry name" value="TRANSCRIPTIONAL REGULATOR, MARR FAMILY"/>
    <property type="match status" value="1"/>
</dbReference>
<keyword evidence="3" id="KW-1185">Reference proteome</keyword>
<gene>
    <name evidence="2" type="ORF">ATC03_18820</name>
</gene>
<dbReference type="Pfam" id="PF12802">
    <property type="entry name" value="MarR_2"/>
    <property type="match status" value="1"/>
</dbReference>